<dbReference type="AlphaFoldDB" id="A0A0P9L8R3"/>
<dbReference type="Proteomes" id="UP000050564">
    <property type="component" value="Unassembled WGS sequence"/>
</dbReference>
<reference evidence="1 2" key="1">
    <citation type="submission" date="2015-09" db="EMBL/GenBank/DDBJ databases">
        <title>Genome announcement of multiple Pseudomonas syringae strains.</title>
        <authorList>
            <person name="Thakur S."/>
            <person name="Wang P.W."/>
            <person name="Gong Y."/>
            <person name="Weir B.S."/>
            <person name="Guttman D.S."/>
        </authorList>
    </citation>
    <scope>NUCLEOTIDE SEQUENCE [LARGE SCALE GENOMIC DNA]</scope>
    <source>
        <strain evidence="1 2">ICMP2823</strain>
    </source>
</reference>
<accession>A0A0P9L8R3</accession>
<feature type="non-terminal residue" evidence="1">
    <location>
        <position position="147"/>
    </location>
</feature>
<sequence>PVVTGMSNLGEHGTGDLYNQVFAAYKSQVQNSTFTAPLGTQTAKDDGAAATANDPNSVFVSFFKNPMQTITNLIATSTTGNSSSFSNQVNPLIKMQTIGDYTLGTVETLMAGYAGTWAAASSASNSPLGWGAKIFAVDVGAVVKDVL</sequence>
<feature type="non-terminal residue" evidence="1">
    <location>
        <position position="1"/>
    </location>
</feature>
<name>A0A0P9L8R3_PSECA</name>
<evidence type="ECO:0000313" key="1">
    <source>
        <dbReference type="EMBL" id="KPW65836.1"/>
    </source>
</evidence>
<dbReference type="EMBL" id="LJPX01000574">
    <property type="protein sequence ID" value="KPW65836.1"/>
    <property type="molecule type" value="Genomic_DNA"/>
</dbReference>
<protein>
    <submittedName>
        <fullName evidence="1">TraY protein</fullName>
    </submittedName>
</protein>
<proteinExistence type="predicted"/>
<organism evidence="1 2">
    <name type="scientific">Pseudomonas cannabina</name>
    <dbReference type="NCBI Taxonomy" id="86840"/>
    <lineage>
        <taxon>Bacteria</taxon>
        <taxon>Pseudomonadati</taxon>
        <taxon>Pseudomonadota</taxon>
        <taxon>Gammaproteobacteria</taxon>
        <taxon>Pseudomonadales</taxon>
        <taxon>Pseudomonadaceae</taxon>
        <taxon>Pseudomonas</taxon>
    </lineage>
</organism>
<gene>
    <name evidence="1" type="ORF">ALO81_05080</name>
</gene>
<evidence type="ECO:0000313" key="2">
    <source>
        <dbReference type="Proteomes" id="UP000050564"/>
    </source>
</evidence>
<comment type="caution">
    <text evidence="1">The sequence shown here is derived from an EMBL/GenBank/DDBJ whole genome shotgun (WGS) entry which is preliminary data.</text>
</comment>